<evidence type="ECO:0000256" key="4">
    <source>
        <dbReference type="ARBA" id="ARBA00022946"/>
    </source>
</evidence>
<dbReference type="FunFam" id="3.60.15.10:FF:000013">
    <property type="entry name" value="Persulfide dioxygenase ETHE1, mitochondrial"/>
    <property type="match status" value="1"/>
</dbReference>
<dbReference type="Proteomes" id="UP000315369">
    <property type="component" value="Unassembled WGS sequence"/>
</dbReference>
<dbReference type="GO" id="GO:0006749">
    <property type="term" value="P:glutathione metabolic process"/>
    <property type="evidence" value="ECO:0007669"/>
    <property type="project" value="InterPro"/>
</dbReference>
<keyword evidence="7" id="KW-0560">Oxidoreductase</keyword>
<dbReference type="GO" id="GO:0070813">
    <property type="term" value="P:hydrogen sulfide metabolic process"/>
    <property type="evidence" value="ECO:0007669"/>
    <property type="project" value="TreeGrafter"/>
</dbReference>
<evidence type="ECO:0000256" key="2">
    <source>
        <dbReference type="ARBA" id="ARBA00006759"/>
    </source>
</evidence>
<dbReference type="InterPro" id="IPR036866">
    <property type="entry name" value="RibonucZ/Hydroxyglut_hydro"/>
</dbReference>
<keyword evidence="3" id="KW-0479">Metal-binding</keyword>
<keyword evidence="10" id="KW-0378">Hydrolase</keyword>
<evidence type="ECO:0000256" key="3">
    <source>
        <dbReference type="ARBA" id="ARBA00022723"/>
    </source>
</evidence>
<dbReference type="SUPFAM" id="SSF56281">
    <property type="entry name" value="Metallo-hydrolase/oxidoreductase"/>
    <property type="match status" value="1"/>
</dbReference>
<evidence type="ECO:0000256" key="6">
    <source>
        <dbReference type="ARBA" id="ARBA00022990"/>
    </source>
</evidence>
<dbReference type="CDD" id="cd07724">
    <property type="entry name" value="POD-like_MBL-fold"/>
    <property type="match status" value="1"/>
</dbReference>
<dbReference type="PANTHER" id="PTHR43084">
    <property type="entry name" value="PERSULFIDE DIOXYGENASE ETHE1"/>
    <property type="match status" value="1"/>
</dbReference>
<evidence type="ECO:0000256" key="5">
    <source>
        <dbReference type="ARBA" id="ARBA00022964"/>
    </source>
</evidence>
<dbReference type="GO" id="GO:0016787">
    <property type="term" value="F:hydrolase activity"/>
    <property type="evidence" value="ECO:0007669"/>
    <property type="project" value="UniProtKB-KW"/>
</dbReference>
<evidence type="ECO:0000256" key="1">
    <source>
        <dbReference type="ARBA" id="ARBA00001954"/>
    </source>
</evidence>
<dbReference type="AlphaFoldDB" id="A0A540X5Y0"/>
<evidence type="ECO:0000259" key="9">
    <source>
        <dbReference type="SMART" id="SM00849"/>
    </source>
</evidence>
<dbReference type="InterPro" id="IPR051682">
    <property type="entry name" value="Mito_Persulfide_Diox"/>
</dbReference>
<dbReference type="EMBL" id="VIFM01000020">
    <property type="protein sequence ID" value="TQF16632.1"/>
    <property type="molecule type" value="Genomic_DNA"/>
</dbReference>
<dbReference type="Pfam" id="PF00753">
    <property type="entry name" value="Lactamase_B"/>
    <property type="match status" value="1"/>
</dbReference>
<dbReference type="SMART" id="SM00849">
    <property type="entry name" value="Lactamase_B"/>
    <property type="match status" value="1"/>
</dbReference>
<keyword evidence="11" id="KW-1185">Reference proteome</keyword>
<gene>
    <name evidence="10" type="ORF">FJV41_07365</name>
</gene>
<dbReference type="Gene3D" id="3.60.15.10">
    <property type="entry name" value="Ribonuclease Z/Hydroxyacylglutathione hydrolase-like"/>
    <property type="match status" value="1"/>
</dbReference>
<keyword evidence="4" id="KW-0809">Transit peptide</keyword>
<feature type="domain" description="Metallo-beta-lactamase" evidence="9">
    <location>
        <begin position="12"/>
        <end position="170"/>
    </location>
</feature>
<protein>
    <submittedName>
        <fullName evidence="10">MBL fold metallo-hydrolase</fullName>
    </submittedName>
</protein>
<dbReference type="InterPro" id="IPR001279">
    <property type="entry name" value="Metallo-B-lactamas"/>
</dbReference>
<dbReference type="PANTHER" id="PTHR43084:SF1">
    <property type="entry name" value="PERSULFIDE DIOXYGENASE ETHE1, MITOCHONDRIAL"/>
    <property type="match status" value="1"/>
</dbReference>
<proteinExistence type="inferred from homology"/>
<reference evidence="10 11" key="1">
    <citation type="submission" date="2019-06" db="EMBL/GenBank/DDBJ databases">
        <authorList>
            <person name="Livingstone P."/>
            <person name="Whitworth D."/>
        </authorList>
    </citation>
    <scope>NUCLEOTIDE SEQUENCE [LARGE SCALE GENOMIC DNA]</scope>
    <source>
        <strain evidence="10 11">AM401</strain>
    </source>
</reference>
<keyword evidence="6" id="KW-0007">Acetylation</keyword>
<dbReference type="RefSeq" id="WP_141641700.1">
    <property type="nucleotide sequence ID" value="NZ_VIFM01000020.1"/>
</dbReference>
<organism evidence="10 11">
    <name type="scientific">Myxococcus llanfairpwllgwyngyllgogerychwyrndrobwllllantysiliogogogochensis</name>
    <dbReference type="NCBI Taxonomy" id="2590453"/>
    <lineage>
        <taxon>Bacteria</taxon>
        <taxon>Pseudomonadati</taxon>
        <taxon>Myxococcota</taxon>
        <taxon>Myxococcia</taxon>
        <taxon>Myxococcales</taxon>
        <taxon>Cystobacterineae</taxon>
        <taxon>Myxococcaceae</taxon>
        <taxon>Myxococcus</taxon>
    </lineage>
</organism>
<name>A0A540X5Y0_9BACT</name>
<dbReference type="OrthoDB" id="9784009at2"/>
<evidence type="ECO:0000313" key="10">
    <source>
        <dbReference type="EMBL" id="TQF16632.1"/>
    </source>
</evidence>
<comment type="similarity">
    <text evidence="2">Belongs to the metallo-beta-lactamase superfamily. Glyoxalase II family.</text>
</comment>
<comment type="caution">
    <text evidence="10">The sequence shown here is derived from an EMBL/GenBank/DDBJ whole genome shotgun (WGS) entry which is preliminary data.</text>
</comment>
<keyword evidence="8" id="KW-0408">Iron</keyword>
<comment type="cofactor">
    <cofactor evidence="1">
        <name>Fe(2+)</name>
        <dbReference type="ChEBI" id="CHEBI:29033"/>
    </cofactor>
</comment>
<sequence length="235" mass="25812">MLFRQLFDAESSTYTYLLADPATREAVLIDPVLEQVERDLRLLTELGLKLTVVMETHVHADHITSAGLLRARTGAQVMASPRGAPCVDRQLVHGDQVRVGGLELRVLETPGHTDDSLSFLCDGRLFTGDALLVRGTGRTDFQNGDSGQLYDSITRELFTLPDATELYPGHDYAGFTASSVGEEKRHNPRLAGKSREDFITFMNERRIPPPRKLDVAVPANRACGLDPEPLSPSSA</sequence>
<evidence type="ECO:0000313" key="11">
    <source>
        <dbReference type="Proteomes" id="UP000315369"/>
    </source>
</evidence>
<dbReference type="InterPro" id="IPR044528">
    <property type="entry name" value="POD-like_MBL-fold"/>
</dbReference>
<accession>A0A540X5Y0</accession>
<evidence type="ECO:0000256" key="7">
    <source>
        <dbReference type="ARBA" id="ARBA00023002"/>
    </source>
</evidence>
<dbReference type="GO" id="GO:0046872">
    <property type="term" value="F:metal ion binding"/>
    <property type="evidence" value="ECO:0007669"/>
    <property type="project" value="UniProtKB-KW"/>
</dbReference>
<keyword evidence="5" id="KW-0223">Dioxygenase</keyword>
<dbReference type="GO" id="GO:0050313">
    <property type="term" value="F:sulfur dioxygenase activity"/>
    <property type="evidence" value="ECO:0007669"/>
    <property type="project" value="InterPro"/>
</dbReference>
<evidence type="ECO:0000256" key="8">
    <source>
        <dbReference type="ARBA" id="ARBA00023004"/>
    </source>
</evidence>